<feature type="compositionally biased region" description="Basic and acidic residues" evidence="2">
    <location>
        <begin position="101"/>
        <end position="114"/>
    </location>
</feature>
<reference evidence="5" key="1">
    <citation type="submission" date="2016-05" db="UniProtKB">
        <authorList>
            <consortium name="WormBaseParasite"/>
        </authorList>
    </citation>
    <scope>IDENTIFICATION</scope>
</reference>
<feature type="compositionally biased region" description="Polar residues" evidence="2">
    <location>
        <begin position="9"/>
        <end position="42"/>
    </location>
</feature>
<keyword evidence="4" id="KW-1185">Reference proteome</keyword>
<keyword evidence="3" id="KW-0472">Membrane</keyword>
<organism evidence="4 5">
    <name type="scientific">Ascaris lumbricoides</name>
    <name type="common">Giant roundworm</name>
    <dbReference type="NCBI Taxonomy" id="6252"/>
    <lineage>
        <taxon>Eukaryota</taxon>
        <taxon>Metazoa</taxon>
        <taxon>Ecdysozoa</taxon>
        <taxon>Nematoda</taxon>
        <taxon>Chromadorea</taxon>
        <taxon>Rhabditida</taxon>
        <taxon>Spirurina</taxon>
        <taxon>Ascaridomorpha</taxon>
        <taxon>Ascaridoidea</taxon>
        <taxon>Ascarididae</taxon>
        <taxon>Ascaris</taxon>
    </lineage>
</organism>
<accession>A0A0M3IG90</accession>
<keyword evidence="3" id="KW-1133">Transmembrane helix</keyword>
<dbReference type="GO" id="GO:0008289">
    <property type="term" value="F:lipid binding"/>
    <property type="evidence" value="ECO:0007669"/>
    <property type="project" value="TreeGrafter"/>
</dbReference>
<evidence type="ECO:0000256" key="2">
    <source>
        <dbReference type="SAM" id="MobiDB-lite"/>
    </source>
</evidence>
<dbReference type="WBParaSite" id="ALUE_0001729001-mRNA-1">
    <property type="protein sequence ID" value="ALUE_0001729001-mRNA-1"/>
    <property type="gene ID" value="ALUE_0001729001"/>
</dbReference>
<feature type="compositionally biased region" description="Polar residues" evidence="2">
    <location>
        <begin position="636"/>
        <end position="650"/>
    </location>
</feature>
<feature type="region of interest" description="Disordered" evidence="2">
    <location>
        <begin position="856"/>
        <end position="886"/>
    </location>
</feature>
<sequence length="886" mass="97997">MEEEPAAINFTNAKQKQPSATGASPTVKFTTAKISSLTTPASQKRRPGGLERCAVSFASGAIRLNDLLSSEAEDASTLGSSKDSDDNMSQSSVLTAVSEPVDVKVSESGRRLELDNADSDSVVSSPRDGDRNVRRRFPDKLSRRWKAGENQLSAGCTSVNAQEKAGGVLCPSDRESVESNESNTALKGEKSKLAIILDKAKSKGKKLVSSNKAKKSSELVEQACQAILLTGDEVDASVSNDANERRKSGTSSSVRTTSSAEVSSLLSWVCWETVKNNEDTADADTQAFLFHSLASRCRSLPLFRQRMLLLLLLISLTFITPGFISGFLWGLYLSFIGFLYFFVSEPVSNTNAQVTIPNDVIFSISEELKQRKTMKNVVYKGWMNELRGHYDSATYHVNSAQSVLVRLDGHLLRISRPERNVLKHSFHTDPTLSEPEPTICGQSIYDLTGAVVSLRPKRLAKRRWWSRKYPIHIRLASSQSEISTIDTTMQRSQSAHQSVTQSRRSTGDSQKLSGDLQRSDSVDSGRSKAASMENSVSDSREQGYDPDESSEDDEQVQPAAVRSGRACSVGDVSTLPTTGEREGGRSSFKPRGRSLFLFVRSAREKERWFHRLREACSQYRKQPSLSHIASGKSRETSPASRSSYKPQTANGGDCNEYGSLSNFSSLFHSERRSSLPSIRETSNLLAVNLEYLQYVSTHVQFQKYMLEVLRNASNKSSSEESGIVFMDLGRNKWKPGDSNTDTALVLRNASNKSSSGESGTVFMDLGRNKWKPGDSNTDTALVLSANAVAARIFYDFCRDAYWVRQVQEKIQSKLATIHLKYRGGIHLVLETRVNLMKLKSGQRRVEAERKISKITSSVRAHHYSDEDLPESPESSPDEDFGSKTEK</sequence>
<comment type="subcellular location">
    <subcellularLocation>
        <location evidence="1">Endoplasmic reticulum membrane</location>
    </subcellularLocation>
</comment>
<dbReference type="AlphaFoldDB" id="A0A0M3IG90"/>
<name>A0A0M3IG90_ASCLU</name>
<dbReference type="GO" id="GO:0005789">
    <property type="term" value="C:endoplasmic reticulum membrane"/>
    <property type="evidence" value="ECO:0007669"/>
    <property type="project" value="UniProtKB-SubCell"/>
</dbReference>
<evidence type="ECO:0000256" key="3">
    <source>
        <dbReference type="SAM" id="Phobius"/>
    </source>
</evidence>
<evidence type="ECO:0000313" key="5">
    <source>
        <dbReference type="WBParaSite" id="ALUE_0001729001-mRNA-1"/>
    </source>
</evidence>
<feature type="compositionally biased region" description="Acidic residues" evidence="2">
    <location>
        <begin position="544"/>
        <end position="555"/>
    </location>
</feature>
<feature type="region of interest" description="Disordered" evidence="2">
    <location>
        <begin position="485"/>
        <end position="587"/>
    </location>
</feature>
<dbReference type="Proteomes" id="UP000036681">
    <property type="component" value="Unplaced"/>
</dbReference>
<dbReference type="PANTHER" id="PTHR13466:SF0">
    <property type="entry name" value="SMP-LTD DOMAIN-CONTAINING PROTEIN"/>
    <property type="match status" value="1"/>
</dbReference>
<feature type="region of interest" description="Disordered" evidence="2">
    <location>
        <begin position="71"/>
        <end position="137"/>
    </location>
</feature>
<protein>
    <submittedName>
        <fullName evidence="5">Testis-expressed sequence 2 protein</fullName>
    </submittedName>
</protein>
<feature type="region of interest" description="Disordered" evidence="2">
    <location>
        <begin position="623"/>
        <end position="652"/>
    </location>
</feature>
<keyword evidence="3" id="KW-0812">Transmembrane</keyword>
<feature type="transmembrane region" description="Helical" evidence="3">
    <location>
        <begin position="308"/>
        <end position="341"/>
    </location>
</feature>
<feature type="compositionally biased region" description="Basic and acidic residues" evidence="2">
    <location>
        <begin position="517"/>
        <end position="526"/>
    </location>
</feature>
<proteinExistence type="predicted"/>
<feature type="region of interest" description="Disordered" evidence="2">
    <location>
        <begin position="1"/>
        <end position="49"/>
    </location>
</feature>
<feature type="compositionally biased region" description="Acidic residues" evidence="2">
    <location>
        <begin position="866"/>
        <end position="879"/>
    </location>
</feature>
<dbReference type="PANTHER" id="PTHR13466">
    <property type="entry name" value="TEX2 PROTEIN-RELATED"/>
    <property type="match status" value="1"/>
</dbReference>
<evidence type="ECO:0000313" key="4">
    <source>
        <dbReference type="Proteomes" id="UP000036681"/>
    </source>
</evidence>
<feature type="compositionally biased region" description="Polar residues" evidence="2">
    <location>
        <begin position="77"/>
        <end position="95"/>
    </location>
</feature>
<feature type="compositionally biased region" description="Basic and acidic residues" evidence="2">
    <location>
        <begin position="127"/>
        <end position="137"/>
    </location>
</feature>
<feature type="compositionally biased region" description="Polar residues" evidence="2">
    <location>
        <begin position="485"/>
        <end position="512"/>
    </location>
</feature>
<evidence type="ECO:0000256" key="1">
    <source>
        <dbReference type="ARBA" id="ARBA00004586"/>
    </source>
</evidence>